<feature type="compositionally biased region" description="Low complexity" evidence="1">
    <location>
        <begin position="951"/>
        <end position="962"/>
    </location>
</feature>
<feature type="compositionally biased region" description="Basic and acidic residues" evidence="1">
    <location>
        <begin position="1007"/>
        <end position="1024"/>
    </location>
</feature>
<evidence type="ECO:0000313" key="2">
    <source>
        <dbReference type="EMBL" id="TVY52072.1"/>
    </source>
</evidence>
<comment type="caution">
    <text evidence="2">The sequence shown here is derived from an EMBL/GenBank/DDBJ whole genome shotgun (WGS) entry which is preliminary data.</text>
</comment>
<keyword evidence="3" id="KW-1185">Reference proteome</keyword>
<feature type="region of interest" description="Disordered" evidence="1">
    <location>
        <begin position="1159"/>
        <end position="1287"/>
    </location>
</feature>
<feature type="compositionally biased region" description="Low complexity" evidence="1">
    <location>
        <begin position="1271"/>
        <end position="1287"/>
    </location>
</feature>
<feature type="compositionally biased region" description="Polar residues" evidence="1">
    <location>
        <begin position="1195"/>
        <end position="1209"/>
    </location>
</feature>
<feature type="compositionally biased region" description="Low complexity" evidence="1">
    <location>
        <begin position="1159"/>
        <end position="1177"/>
    </location>
</feature>
<feature type="compositionally biased region" description="Polar residues" evidence="1">
    <location>
        <begin position="862"/>
        <end position="873"/>
    </location>
</feature>
<evidence type="ECO:0008006" key="4">
    <source>
        <dbReference type="Google" id="ProtNLM"/>
    </source>
</evidence>
<feature type="compositionally biased region" description="Polar residues" evidence="1">
    <location>
        <begin position="342"/>
        <end position="353"/>
    </location>
</feature>
<feature type="compositionally biased region" description="Polar residues" evidence="1">
    <location>
        <begin position="459"/>
        <end position="472"/>
    </location>
</feature>
<feature type="compositionally biased region" description="Polar residues" evidence="1">
    <location>
        <begin position="658"/>
        <end position="675"/>
    </location>
</feature>
<feature type="region of interest" description="Disordered" evidence="1">
    <location>
        <begin position="516"/>
        <end position="547"/>
    </location>
</feature>
<feature type="compositionally biased region" description="Low complexity" evidence="1">
    <location>
        <begin position="1210"/>
        <end position="1220"/>
    </location>
</feature>
<evidence type="ECO:0000313" key="3">
    <source>
        <dbReference type="Proteomes" id="UP000481288"/>
    </source>
</evidence>
<feature type="compositionally biased region" description="Basic and acidic residues" evidence="1">
    <location>
        <begin position="358"/>
        <end position="371"/>
    </location>
</feature>
<feature type="region of interest" description="Disordered" evidence="1">
    <location>
        <begin position="778"/>
        <end position="840"/>
    </location>
</feature>
<feature type="compositionally biased region" description="Polar residues" evidence="1">
    <location>
        <begin position="384"/>
        <end position="403"/>
    </location>
</feature>
<dbReference type="EMBL" id="QGMG01000680">
    <property type="protein sequence ID" value="TVY52072.1"/>
    <property type="molecule type" value="Genomic_DNA"/>
</dbReference>
<feature type="compositionally biased region" description="Polar residues" evidence="1">
    <location>
        <begin position="778"/>
        <end position="789"/>
    </location>
</feature>
<accession>A0A7D8UPH1</accession>
<feature type="region of interest" description="Disordered" evidence="1">
    <location>
        <begin position="948"/>
        <end position="1130"/>
    </location>
</feature>
<feature type="compositionally biased region" description="Polar residues" evidence="1">
    <location>
        <begin position="826"/>
        <end position="838"/>
    </location>
</feature>
<name>A0A7D8UPH1_9HELO</name>
<sequence length="1390" mass="150440">MSLNGLDDVKVKEAHDIAAAEPGGWFLLKYTARDEIELLGRGNGGIVEIRNAIASYEEPSPLFGFLRYRRRNVVIKYVPEDCSRLVQARVSVHFTAVTDRFSPNDTIFEIKHAKELRDTTLSAACSLHTASGSTSSSTSSLRRRRLMEIAEDEEEDNRKRQSTVLEEHPSTTKAGSVSGAPESAQNSSPPDTLPTTTYRSMVIDTEALHTEPPPPRSPTQTIDETPPRKSSQSARPDMYSFSSYGSNGKPKVKLGPRPSLDVGGSRPHTSGAGSYRPVSTLPAGLKVVSKGSKRGGRSPRPTSVYSPETPSMTISPPPIPGMSHSTPMRPHTSGGRRPTSPNPSIRTMSSTPLTPKVTPEKARLMKALEMRKRQKNTAAPAESLSPTSPEGLTSPAFATNGGNRASGAPKEVHDTLAMLNDMAKEEDSGIAFDASSTLKTDESDATRSDSYPVSPIGPSEQTESTRASSISESTDETVQETSTVKPVSIIEESPLEAKLTEFVDVEKKEVVPADAEQLLPMTYQPPSRPVVSAKPTEEAEESKETTPVATLAILDDPILQELAPADSPVVGNVAGEPRTEVPADSIPEPVSPTNSEVKDVNIPRSKFIKHFFTDETAPDSLPVVEAEKTGTEALECVQDPVSPTKSDSKDNIPRSKFSMDNLNGDNKAPETNNIPRSKFSMENLDSDNKAPETNNIPRSKFSMENLDSDNKAPETNNIPRSKFGMDIFKGSDEVRETDNIPRSKFSMNNLKVGNKAPEILMEPLPLSDVSDNSTVIVSQESPVGSTFSADTKRSFTDNDQENDGTPSKKRKKRKSIEHIRTDLDFTDQSGHTTEANFSSDDDLMDELDLAVVQEAQPISVSKSPITPVFPTTSPKKRESWRNRVSRVVSNPTGRKDDSSLLGVPPKFETSRAVSASAAFLNKINQEADKPVIKKVNLGSGISQRIKALEKATTTPGAAAAPTTGPPPGAAPAFFSVRKSNGRGTSPSIADRTNSLNKNTPSPGDFTDASRESSPEAFTLRDRSKSIKNRVNTFESNPVPMMPPVRSRPESISVTARIIRDPASPFPPENGKPASEYAPLDLKQSPLVIDHQKAITEPPNEKETIQERRLSRERRLSSSSNTTNTTAKNRRSSISIVKDLISEGRQSFADRRRSIEFVSSISSPNARSSSRPPSVMSPSRPPSTHAGSPMHKRSESVSSRLSTGSRTPNDSLSPPATASSSSDEKEKKTNRTSRMLRRMSSSLSSGRKAISHAVSPTVREESEPLNGNDSRSLISSHPSTTPTPSINIGDVNVQFPDTLLWKRRSTLLDSSGYLILSPALTASGKGKASGGATRKFHLSEFRMPSIPDVEMEELPNSVVLDFVEGGAGGLQIACEDRLGQGRILEGTFYLS</sequence>
<dbReference type="Gene3D" id="3.40.20.10">
    <property type="entry name" value="Severin"/>
    <property type="match status" value="1"/>
</dbReference>
<evidence type="ECO:0000256" key="1">
    <source>
        <dbReference type="SAM" id="MobiDB-lite"/>
    </source>
</evidence>
<dbReference type="SUPFAM" id="SSF55753">
    <property type="entry name" value="Actin depolymerizing proteins"/>
    <property type="match status" value="1"/>
</dbReference>
<gene>
    <name evidence="2" type="ORF">LCER1_G006682</name>
</gene>
<feature type="region of interest" description="Disordered" evidence="1">
    <location>
        <begin position="634"/>
        <end position="724"/>
    </location>
</feature>
<reference evidence="2 3" key="1">
    <citation type="submission" date="2018-05" db="EMBL/GenBank/DDBJ databases">
        <title>Whole genome sequencing for identification of molecular markers to develop diagnostic detection tools for the regulated plant pathogen Lachnellula willkommii.</title>
        <authorList>
            <person name="Giroux E."/>
            <person name="Bilodeau G."/>
        </authorList>
    </citation>
    <scope>NUCLEOTIDE SEQUENCE [LARGE SCALE GENOMIC DNA]</scope>
    <source>
        <strain evidence="2 3">CBS 625.97</strain>
    </source>
</reference>
<feature type="compositionally biased region" description="Basic and acidic residues" evidence="1">
    <location>
        <begin position="1089"/>
        <end position="1115"/>
    </location>
</feature>
<dbReference type="InterPro" id="IPR029006">
    <property type="entry name" value="ADF-H/Gelsolin-like_dom_sf"/>
</dbReference>
<feature type="compositionally biased region" description="Polar residues" evidence="1">
    <location>
        <begin position="218"/>
        <end position="246"/>
    </location>
</feature>
<dbReference type="OrthoDB" id="74412at2759"/>
<feature type="region of interest" description="Disordered" evidence="1">
    <location>
        <begin position="862"/>
        <end position="904"/>
    </location>
</feature>
<feature type="compositionally biased region" description="Polar residues" evidence="1">
    <location>
        <begin position="183"/>
        <end position="199"/>
    </location>
</feature>
<feature type="region of interest" description="Disordered" evidence="1">
    <location>
        <begin position="568"/>
        <end position="598"/>
    </location>
</feature>
<feature type="compositionally biased region" description="Low complexity" evidence="1">
    <location>
        <begin position="1116"/>
        <end position="1126"/>
    </location>
</feature>
<organism evidence="2 3">
    <name type="scientific">Lachnellula cervina</name>
    <dbReference type="NCBI Taxonomy" id="1316786"/>
    <lineage>
        <taxon>Eukaryota</taxon>
        <taxon>Fungi</taxon>
        <taxon>Dikarya</taxon>
        <taxon>Ascomycota</taxon>
        <taxon>Pezizomycotina</taxon>
        <taxon>Leotiomycetes</taxon>
        <taxon>Helotiales</taxon>
        <taxon>Lachnaceae</taxon>
        <taxon>Lachnellula</taxon>
    </lineage>
</organism>
<feature type="compositionally biased region" description="Polar residues" evidence="1">
    <location>
        <begin position="977"/>
        <end position="1001"/>
    </location>
</feature>
<proteinExistence type="predicted"/>
<dbReference type="Proteomes" id="UP000481288">
    <property type="component" value="Unassembled WGS sequence"/>
</dbReference>
<dbReference type="CDD" id="cd11282">
    <property type="entry name" value="ADF_coactosin_like"/>
    <property type="match status" value="1"/>
</dbReference>
<protein>
    <recommendedName>
        <fullName evidence="4">ADF-H domain-containing protein</fullName>
    </recommendedName>
</protein>
<feature type="region of interest" description="Disordered" evidence="1">
    <location>
        <begin position="148"/>
        <end position="485"/>
    </location>
</feature>